<gene>
    <name evidence="1" type="ORF">SAMN02745243_00451</name>
</gene>
<name>A0A1M6IRQ5_9FIRM</name>
<evidence type="ECO:0000313" key="2">
    <source>
        <dbReference type="Proteomes" id="UP000184301"/>
    </source>
</evidence>
<dbReference type="EMBL" id="FQZY01000007">
    <property type="protein sequence ID" value="SHJ37153.1"/>
    <property type="molecule type" value="Genomic_DNA"/>
</dbReference>
<keyword evidence="2" id="KW-1185">Reference proteome</keyword>
<protein>
    <submittedName>
        <fullName evidence="1">MJ0042 family finger-like domain-containing protein</fullName>
    </submittedName>
</protein>
<dbReference type="AlphaFoldDB" id="A0A1M6IRQ5"/>
<reference evidence="1 2" key="1">
    <citation type="submission" date="2016-11" db="EMBL/GenBank/DDBJ databases">
        <authorList>
            <person name="Jaros S."/>
            <person name="Januszkiewicz K."/>
            <person name="Wedrychowicz H."/>
        </authorList>
    </citation>
    <scope>NUCLEOTIDE SEQUENCE [LARGE SCALE GENOMIC DNA]</scope>
    <source>
        <strain evidence="1 2">DSM 15480</strain>
    </source>
</reference>
<accession>A0A1M6IRQ5</accession>
<organism evidence="1 2">
    <name type="scientific">Hespellia stercorisuis DSM 15480</name>
    <dbReference type="NCBI Taxonomy" id="1121950"/>
    <lineage>
        <taxon>Bacteria</taxon>
        <taxon>Bacillati</taxon>
        <taxon>Bacillota</taxon>
        <taxon>Clostridia</taxon>
        <taxon>Lachnospirales</taxon>
        <taxon>Lachnospiraceae</taxon>
        <taxon>Hespellia</taxon>
    </lineage>
</organism>
<dbReference type="RefSeq" id="WP_073104418.1">
    <property type="nucleotide sequence ID" value="NZ_FQZY01000007.1"/>
</dbReference>
<dbReference type="Proteomes" id="UP000184301">
    <property type="component" value="Unassembled WGS sequence"/>
</dbReference>
<evidence type="ECO:0000313" key="1">
    <source>
        <dbReference type="EMBL" id="SHJ37153.1"/>
    </source>
</evidence>
<sequence>MFYVKEQLNDAMEVSIEINDENVFCRCPRCGTEIQVDLAEVFADGEIDLFGTAVMCKNCSKKLMGGQACGCEQV</sequence>
<proteinExistence type="predicted"/>
<dbReference type="OrthoDB" id="1666638at2"/>
<dbReference type="STRING" id="1121950.SAMN02745243_00451"/>